<dbReference type="AlphaFoldDB" id="A0A6C0QQ04"/>
<sequence>MNGNQYSITQDYIRIRDNTRPGSKLRGPVFLVAHDTGNPGSTARNNRNYFNTMTERSASAHVFIDDTEILEIIPLNEKAWHVRYDVPTDNRLYGCSANDAAVGVELCYGGHIHFEKAYRRYVWYFAYLCRKFDLNPRKHIVSHKTLDPGRKVDPDSALATGGKTFEQFINDVCVEMENKNTNLIRETEWWGMKMNLPLETWRQLAGELNRMYHESVDGKIVPPVLNDYTLVEKAYGCEMTPEELLTIMSIIRMRQIC</sequence>
<proteinExistence type="predicted"/>
<keyword evidence="4" id="KW-0961">Cell wall biogenesis/degradation</keyword>
<dbReference type="GO" id="GO:0009254">
    <property type="term" value="P:peptidoglycan turnover"/>
    <property type="evidence" value="ECO:0007669"/>
    <property type="project" value="TreeGrafter"/>
</dbReference>
<evidence type="ECO:0000313" key="6">
    <source>
        <dbReference type="EMBL" id="QHZ50326.1"/>
    </source>
</evidence>
<evidence type="ECO:0000256" key="3">
    <source>
        <dbReference type="ARBA" id="ARBA00022801"/>
    </source>
</evidence>
<evidence type="ECO:0000256" key="1">
    <source>
        <dbReference type="ARBA" id="ARBA00001561"/>
    </source>
</evidence>
<dbReference type="EMBL" id="CP019717">
    <property type="protein sequence ID" value="QHZ50326.1"/>
    <property type="molecule type" value="Genomic_DNA"/>
</dbReference>
<evidence type="ECO:0000256" key="4">
    <source>
        <dbReference type="ARBA" id="ARBA00023316"/>
    </source>
</evidence>
<dbReference type="SUPFAM" id="SSF55846">
    <property type="entry name" value="N-acetylmuramoyl-L-alanine amidase-like"/>
    <property type="match status" value="1"/>
</dbReference>
<dbReference type="InterPro" id="IPR051206">
    <property type="entry name" value="NAMLAA_amidase_2"/>
</dbReference>
<dbReference type="SMART" id="SM00644">
    <property type="entry name" value="Ami_2"/>
    <property type="match status" value="1"/>
</dbReference>
<feature type="domain" description="N-acetylmuramoyl-L-alanine amidase" evidence="5">
    <location>
        <begin position="18"/>
        <end position="155"/>
    </location>
</feature>
<evidence type="ECO:0000259" key="5">
    <source>
        <dbReference type="SMART" id="SM00644"/>
    </source>
</evidence>
<dbReference type="PANTHER" id="PTHR30417:SF1">
    <property type="entry name" value="N-ACETYLMURAMOYL-L-ALANINE AMIDASE AMID"/>
    <property type="match status" value="1"/>
</dbReference>
<dbReference type="CDD" id="cd06583">
    <property type="entry name" value="PGRP"/>
    <property type="match status" value="1"/>
</dbReference>
<evidence type="ECO:0000256" key="2">
    <source>
        <dbReference type="ARBA" id="ARBA00011901"/>
    </source>
</evidence>
<dbReference type="PANTHER" id="PTHR30417">
    <property type="entry name" value="N-ACETYLMURAMOYL-L-ALANINE AMIDASE AMID"/>
    <property type="match status" value="1"/>
</dbReference>
<dbReference type="GO" id="GO:0071555">
    <property type="term" value="P:cell wall organization"/>
    <property type="evidence" value="ECO:0007669"/>
    <property type="project" value="UniProtKB-KW"/>
</dbReference>
<dbReference type="Gene3D" id="3.40.80.10">
    <property type="entry name" value="Peptidoglycan recognition protein-like"/>
    <property type="match status" value="1"/>
</dbReference>
<dbReference type="GO" id="GO:0009253">
    <property type="term" value="P:peptidoglycan catabolic process"/>
    <property type="evidence" value="ECO:0007669"/>
    <property type="project" value="InterPro"/>
</dbReference>
<evidence type="ECO:0000313" key="7">
    <source>
        <dbReference type="Proteomes" id="UP000464330"/>
    </source>
</evidence>
<dbReference type="InterPro" id="IPR002502">
    <property type="entry name" value="Amidase_domain"/>
</dbReference>
<dbReference type="InterPro" id="IPR036505">
    <property type="entry name" value="Amidase/PGRP_sf"/>
</dbReference>
<dbReference type="GO" id="GO:0008745">
    <property type="term" value="F:N-acetylmuramoyl-L-alanine amidase activity"/>
    <property type="evidence" value="ECO:0007669"/>
    <property type="project" value="UniProtKB-EC"/>
</dbReference>
<dbReference type="Proteomes" id="UP000464330">
    <property type="component" value="Chromosome"/>
</dbReference>
<reference evidence="6 7" key="1">
    <citation type="journal article" date="2020" name="Int. J. Med. Microbiol.">
        <title>Discovery of Paenibacillus larvae ERIC V: Phenotypic and genomic comparison to genotypes ERIC I-IV reveal different inventories of virulence factors which correlate with epidemiological prevalences of American Foulbrood.</title>
        <authorList>
            <person name="Beims H."/>
            <person name="Bunk B."/>
            <person name="Erler S."/>
            <person name="Mohr K.I."/>
            <person name="Sproer C."/>
            <person name="Pradella S."/>
            <person name="Gunther G."/>
            <person name="Rohde M."/>
            <person name="von der Ohe W."/>
            <person name="Steinert M."/>
        </authorList>
    </citation>
    <scope>NUCLEOTIDE SEQUENCE [LARGE SCALE GENOMIC DNA]</scope>
    <source>
        <strain evidence="6">Eric_V</strain>
    </source>
</reference>
<dbReference type="Pfam" id="PF01510">
    <property type="entry name" value="Amidase_2"/>
    <property type="match status" value="1"/>
</dbReference>
<protein>
    <recommendedName>
        <fullName evidence="2">N-acetylmuramoyl-L-alanine amidase</fullName>
        <ecNumber evidence="2">3.5.1.28</ecNumber>
    </recommendedName>
</protein>
<gene>
    <name evidence="6" type="ORF">ERICV_01153</name>
</gene>
<keyword evidence="3" id="KW-0378">Hydrolase</keyword>
<dbReference type="EC" id="3.5.1.28" evidence="2"/>
<comment type="catalytic activity">
    <reaction evidence="1">
        <text>Hydrolyzes the link between N-acetylmuramoyl residues and L-amino acid residues in certain cell-wall glycopeptides.</text>
        <dbReference type="EC" id="3.5.1.28"/>
    </reaction>
</comment>
<name>A0A6C0QQ04_9BACL</name>
<accession>A0A6C0QQ04</accession>
<organism evidence="6 7">
    <name type="scientific">Paenibacillus larvae subsp. larvae</name>
    <dbReference type="NCBI Taxonomy" id="147375"/>
    <lineage>
        <taxon>Bacteria</taxon>
        <taxon>Bacillati</taxon>
        <taxon>Bacillota</taxon>
        <taxon>Bacilli</taxon>
        <taxon>Bacillales</taxon>
        <taxon>Paenibacillaceae</taxon>
        <taxon>Paenibacillus</taxon>
    </lineage>
</organism>